<dbReference type="SMART" id="SM00292">
    <property type="entry name" value="BRCT"/>
    <property type="match status" value="1"/>
</dbReference>
<dbReference type="GO" id="GO:0000466">
    <property type="term" value="P:maturation of 5.8S rRNA from tricistronic rRNA transcript (SSU-rRNA, 5.8S rRNA, LSU-rRNA)"/>
    <property type="evidence" value="ECO:0007669"/>
    <property type="project" value="UniProtKB-UniRule"/>
</dbReference>
<sequence length="645" mass="72109">MGRLKQKGKAGAAKAYMTRSAAVKKLQCSLADFRRLCILKGIFPREPRSRKKANKGSTAPTSFYYTKDIAYLAHEPVLNKLREHKAFAKKISRALGRGEWSIAKNLEDCKPTYRLDHIIKERYHTFIDAIRDIDDALCMIFLFASLPSNDRVSPSLIANCSRLAAEWQLYVMHSRFPQEGLPLHQRNILPGRNHGPGCHLARTISVYAESKIVAVFYNVRGTENTAFRYHQTVDVRVMLTFLELYQTLLGFVFFKLYTDAGLVYPPPLDASRDDAGAGIGAFSVHTVEKNIHISKSDNVGKTASTREVRQAIKTITADQSFVDEDVDIDSRDFAPKPSEVDEEFVVHPSGGEDAIPSLPTLQSLSETRKSTPTSLFSPYTFFLSRETSRTVFEFLIKSFGGRVGWPTSSGSGSPITESDDSITHVIVDRPVINKANESAEEKERRRKRKYVQPQWVVDCINAGKILVEDLYAQGTTLPPHLSPFGGKPGAYDPTVGLSHSEEVLAEEVPESEDGQSSEQNEAEEGVGGVVETVNVRDVDGAESLRAAELAAEAAGMEYGTFEKEVRKLQRKREKKEKAVDQGEEDMGKMLLSNKKRKLYERMKYGEKRRAAEVRLNDLSAFRVSNPLAARNFAEETEGDRPKATW</sequence>
<dbReference type="HAMAP" id="MF_03028">
    <property type="entry name" value="Pescadillo"/>
    <property type="match status" value="1"/>
</dbReference>
<reference evidence="7" key="1">
    <citation type="submission" date="2021-03" db="EMBL/GenBank/DDBJ databases">
        <title>Evolutionary innovations through gain and loss of genes in the ectomycorrhizal Boletales.</title>
        <authorList>
            <person name="Wu G."/>
            <person name="Miyauchi S."/>
            <person name="Morin E."/>
            <person name="Yang Z.-L."/>
            <person name="Xu J."/>
            <person name="Martin F.M."/>
        </authorList>
    </citation>
    <scope>NUCLEOTIDE SEQUENCE</scope>
    <source>
        <strain evidence="7">BR01</strain>
    </source>
</reference>
<keyword evidence="4" id="KW-0175">Coiled coil</keyword>
<feature type="region of interest" description="Disordered" evidence="5">
    <location>
        <begin position="505"/>
        <end position="526"/>
    </location>
</feature>
<evidence type="ECO:0000256" key="1">
    <source>
        <dbReference type="ARBA" id="ARBA00022517"/>
    </source>
</evidence>
<dbReference type="GO" id="GO:0000463">
    <property type="term" value="P:maturation of LSU-rRNA from tricistronic rRNA transcript (SSU-rRNA, 5.8S rRNA, LSU-rRNA)"/>
    <property type="evidence" value="ECO:0007669"/>
    <property type="project" value="UniProtKB-UniRule"/>
</dbReference>
<dbReference type="CDD" id="cd17709">
    <property type="entry name" value="BRCT_pescadillo_like"/>
    <property type="match status" value="1"/>
</dbReference>
<comment type="subunit">
    <text evidence="4">Component of the NOP7 complex, composed of ERB1, NOP7 and YTM1. Within the NOP7 complex ERB1 appears to interact directly with NOP7 and YTM1. The NOP7 complex also associates with the 66S pre-ribosome.</text>
</comment>
<feature type="coiled-coil region" evidence="4">
    <location>
        <begin position="558"/>
        <end position="585"/>
    </location>
</feature>
<dbReference type="AlphaFoldDB" id="A0A8I2Z0T7"/>
<evidence type="ECO:0000256" key="2">
    <source>
        <dbReference type="ARBA" id="ARBA00022552"/>
    </source>
</evidence>
<keyword evidence="8" id="KW-1185">Reference proteome</keyword>
<dbReference type="PANTHER" id="PTHR12221">
    <property type="entry name" value="PESCADILLO - RELATED"/>
    <property type="match status" value="1"/>
</dbReference>
<dbReference type="GO" id="GO:0005654">
    <property type="term" value="C:nucleoplasm"/>
    <property type="evidence" value="ECO:0007669"/>
    <property type="project" value="UniProtKB-SubCell"/>
</dbReference>
<gene>
    <name evidence="4" type="primary">NOP7</name>
    <name evidence="7" type="ORF">JVT61DRAFT_5737</name>
</gene>
<evidence type="ECO:0000256" key="5">
    <source>
        <dbReference type="SAM" id="MobiDB-lite"/>
    </source>
</evidence>
<dbReference type="GO" id="GO:0030687">
    <property type="term" value="C:preribosome, large subunit precursor"/>
    <property type="evidence" value="ECO:0007669"/>
    <property type="project" value="UniProtKB-UniRule"/>
</dbReference>
<keyword evidence="3 4" id="KW-0539">Nucleus</keyword>
<dbReference type="SUPFAM" id="SSF52113">
    <property type="entry name" value="BRCT domain"/>
    <property type="match status" value="1"/>
</dbReference>
<dbReference type="Pfam" id="PF00533">
    <property type="entry name" value="BRCT"/>
    <property type="match status" value="1"/>
</dbReference>
<dbReference type="Pfam" id="PF06732">
    <property type="entry name" value="Pescadillo_N"/>
    <property type="match status" value="2"/>
</dbReference>
<dbReference type="Gene3D" id="3.40.50.10190">
    <property type="entry name" value="BRCT domain"/>
    <property type="match status" value="1"/>
</dbReference>
<evidence type="ECO:0000256" key="4">
    <source>
        <dbReference type="HAMAP-Rule" id="MF_03028"/>
    </source>
</evidence>
<comment type="caution">
    <text evidence="7">The sequence shown here is derived from an EMBL/GenBank/DDBJ whole genome shotgun (WGS) entry which is preliminary data.</text>
</comment>
<dbReference type="GO" id="GO:0043021">
    <property type="term" value="F:ribonucleoprotein complex binding"/>
    <property type="evidence" value="ECO:0007669"/>
    <property type="project" value="UniProtKB-UniRule"/>
</dbReference>
<feature type="compositionally biased region" description="Acidic residues" evidence="5">
    <location>
        <begin position="505"/>
        <end position="524"/>
    </location>
</feature>
<comment type="similarity">
    <text evidence="4">Belongs to the pescadillo family.</text>
</comment>
<evidence type="ECO:0000256" key="3">
    <source>
        <dbReference type="ARBA" id="ARBA00023242"/>
    </source>
</evidence>
<proteinExistence type="inferred from homology"/>
<organism evidence="7 8">
    <name type="scientific">Boletus reticuloceps</name>
    <dbReference type="NCBI Taxonomy" id="495285"/>
    <lineage>
        <taxon>Eukaryota</taxon>
        <taxon>Fungi</taxon>
        <taxon>Dikarya</taxon>
        <taxon>Basidiomycota</taxon>
        <taxon>Agaricomycotina</taxon>
        <taxon>Agaricomycetes</taxon>
        <taxon>Agaricomycetidae</taxon>
        <taxon>Boletales</taxon>
        <taxon>Boletineae</taxon>
        <taxon>Boletaceae</taxon>
        <taxon>Boletoideae</taxon>
        <taxon>Boletus</taxon>
    </lineage>
</organism>
<dbReference type="EMBL" id="JAGFBS010000002">
    <property type="protein sequence ID" value="KAG6381327.1"/>
    <property type="molecule type" value="Genomic_DNA"/>
</dbReference>
<dbReference type="GO" id="GO:0070545">
    <property type="term" value="C:PeBoW complex"/>
    <property type="evidence" value="ECO:0007669"/>
    <property type="project" value="TreeGrafter"/>
</dbReference>
<protein>
    <recommendedName>
        <fullName evidence="4">Pescadillo homolog</fullName>
    </recommendedName>
    <alternativeName>
        <fullName evidence="4">Nucleolar protein 7 homolog</fullName>
    </alternativeName>
</protein>
<dbReference type="PANTHER" id="PTHR12221:SF6">
    <property type="entry name" value="PESCADILLO HOMOLOG"/>
    <property type="match status" value="1"/>
</dbReference>
<dbReference type="PROSITE" id="PS50172">
    <property type="entry name" value="BRCT"/>
    <property type="match status" value="1"/>
</dbReference>
<evidence type="ECO:0000313" key="7">
    <source>
        <dbReference type="EMBL" id="KAG6381327.1"/>
    </source>
</evidence>
<evidence type="ECO:0000313" key="8">
    <source>
        <dbReference type="Proteomes" id="UP000683000"/>
    </source>
</evidence>
<name>A0A8I2Z0T7_9AGAM</name>
<comment type="function">
    <text evidence="4">Component of the NOP7 complex, which is required for maturation of the 25S and 5.8S ribosomal RNAs and formation of the 60S ribosome.</text>
</comment>
<dbReference type="InterPro" id="IPR001357">
    <property type="entry name" value="BRCT_dom"/>
</dbReference>
<accession>A0A8I2Z0T7</accession>
<dbReference type="InterPro" id="IPR036420">
    <property type="entry name" value="BRCT_dom_sf"/>
</dbReference>
<feature type="domain" description="BRCT" evidence="6">
    <location>
        <begin position="371"/>
        <end position="473"/>
    </location>
</feature>
<dbReference type="GO" id="GO:0003723">
    <property type="term" value="F:RNA binding"/>
    <property type="evidence" value="ECO:0007669"/>
    <property type="project" value="TreeGrafter"/>
</dbReference>
<dbReference type="OrthoDB" id="10264910at2759"/>
<dbReference type="InterPro" id="IPR010613">
    <property type="entry name" value="PES"/>
</dbReference>
<dbReference type="Proteomes" id="UP000683000">
    <property type="component" value="Unassembled WGS sequence"/>
</dbReference>
<evidence type="ECO:0000259" key="6">
    <source>
        <dbReference type="PROSITE" id="PS50172"/>
    </source>
</evidence>
<keyword evidence="2 4" id="KW-0698">rRNA processing</keyword>
<keyword evidence="1 4" id="KW-0690">Ribosome biogenesis</keyword>
<comment type="subcellular location">
    <subcellularLocation>
        <location evidence="4">Nucleus</location>
        <location evidence="4">Nucleolus</location>
    </subcellularLocation>
    <subcellularLocation>
        <location evidence="4">Nucleus</location>
        <location evidence="4">Nucleoplasm</location>
    </subcellularLocation>
</comment>